<evidence type="ECO:0000256" key="1">
    <source>
        <dbReference type="SAM" id="Phobius"/>
    </source>
</evidence>
<accession>A0A1F6CMI0</accession>
<organism evidence="2 3">
    <name type="scientific">Candidatus Kaiserbacteria bacterium RIFCSPHIGHO2_01_FULL_54_36</name>
    <dbReference type="NCBI Taxonomy" id="1798482"/>
    <lineage>
        <taxon>Bacteria</taxon>
        <taxon>Candidatus Kaiseribacteriota</taxon>
    </lineage>
</organism>
<keyword evidence="1" id="KW-1133">Transmembrane helix</keyword>
<dbReference type="STRING" id="1798482.A2763_00545"/>
<dbReference type="Gene3D" id="2.60.40.420">
    <property type="entry name" value="Cupredoxins - blue copper proteins"/>
    <property type="match status" value="1"/>
</dbReference>
<dbReference type="InterPro" id="IPR008972">
    <property type="entry name" value="Cupredoxin"/>
</dbReference>
<gene>
    <name evidence="2" type="ORF">A2763_00545</name>
</gene>
<feature type="transmembrane region" description="Helical" evidence="1">
    <location>
        <begin position="5"/>
        <end position="22"/>
    </location>
</feature>
<keyword evidence="1" id="KW-0812">Transmembrane</keyword>
<keyword evidence="1" id="KW-0472">Membrane</keyword>
<dbReference type="Proteomes" id="UP000178370">
    <property type="component" value="Unassembled WGS sequence"/>
</dbReference>
<evidence type="ECO:0000313" key="2">
    <source>
        <dbReference type="EMBL" id="OGG50191.1"/>
    </source>
</evidence>
<dbReference type="EMBL" id="MFKV01000017">
    <property type="protein sequence ID" value="OGG50191.1"/>
    <property type="molecule type" value="Genomic_DNA"/>
</dbReference>
<evidence type="ECO:0008006" key="4">
    <source>
        <dbReference type="Google" id="ProtNLM"/>
    </source>
</evidence>
<dbReference type="SUPFAM" id="SSF49503">
    <property type="entry name" value="Cupredoxins"/>
    <property type="match status" value="1"/>
</dbReference>
<comment type="caution">
    <text evidence="2">The sequence shown here is derived from an EMBL/GenBank/DDBJ whole genome shotgun (WGS) entry which is preliminary data.</text>
</comment>
<proteinExistence type="predicted"/>
<protein>
    <recommendedName>
        <fullName evidence="4">Blue (type 1) copper domain-containing protein</fullName>
    </recommendedName>
</protein>
<reference evidence="2 3" key="1">
    <citation type="journal article" date="2016" name="Nat. Commun.">
        <title>Thousands of microbial genomes shed light on interconnected biogeochemical processes in an aquifer system.</title>
        <authorList>
            <person name="Anantharaman K."/>
            <person name="Brown C.T."/>
            <person name="Hug L.A."/>
            <person name="Sharon I."/>
            <person name="Castelle C.J."/>
            <person name="Probst A.J."/>
            <person name="Thomas B.C."/>
            <person name="Singh A."/>
            <person name="Wilkins M.J."/>
            <person name="Karaoz U."/>
            <person name="Brodie E.L."/>
            <person name="Williams K.H."/>
            <person name="Hubbard S.S."/>
            <person name="Banfield J.F."/>
        </authorList>
    </citation>
    <scope>NUCLEOTIDE SEQUENCE [LARGE SCALE GENOMIC DNA]</scope>
</reference>
<name>A0A1F6CMI0_9BACT</name>
<dbReference type="AlphaFoldDB" id="A0A1F6CMI0"/>
<evidence type="ECO:0000313" key="3">
    <source>
        <dbReference type="Proteomes" id="UP000178370"/>
    </source>
</evidence>
<sequence>MQNTWIWVVIAIIILAGGYWWWQTSQVPVVPGQVSTTDTAGTDTSGIDVTGSVTVDTTVPMVATITYDGTSFSPQTVTIKKGGTVSWNNEGTREMWVASAQHPNHTMYSSTSLAAHCPDTSKSAFDQCAGGNNYTFTFHKAGTWNYHDHLNVTAFGSVTVVE</sequence>